<evidence type="ECO:0000256" key="5">
    <source>
        <dbReference type="ARBA" id="ARBA00022670"/>
    </source>
</evidence>
<dbReference type="PRINTS" id="PR00727">
    <property type="entry name" value="LEADERPTASE"/>
</dbReference>
<evidence type="ECO:0000256" key="4">
    <source>
        <dbReference type="ARBA" id="ARBA00013208"/>
    </source>
</evidence>
<evidence type="ECO:0000313" key="12">
    <source>
        <dbReference type="Proteomes" id="UP000461595"/>
    </source>
</evidence>
<feature type="transmembrane region" description="Helical" evidence="8">
    <location>
        <begin position="20"/>
        <end position="40"/>
    </location>
</feature>
<dbReference type="Pfam" id="PF10502">
    <property type="entry name" value="Peptidase_S26"/>
    <property type="match status" value="1"/>
</dbReference>
<dbReference type="InterPro" id="IPR036286">
    <property type="entry name" value="LexA/Signal_pep-like_sf"/>
</dbReference>
<dbReference type="NCBIfam" id="TIGR02227">
    <property type="entry name" value="sigpep_I_bact"/>
    <property type="match status" value="1"/>
</dbReference>
<evidence type="ECO:0000256" key="9">
    <source>
        <dbReference type="RuleBase" id="RU362042"/>
    </source>
</evidence>
<sequence>MASRIAKNQKKKHSRTRQIFDTLLFIIILGGIVLSRLIFWQAVRVEGHSMDPTLAEGQNLIVFNQNQIDRFDIVVATENDENDKEKKIVKRVIGMPGDEVEFKQDTLYINEKEVEEAYLADYKAAFKADKLQNTYSYSKYFQSLAQASPAFTVNREGQADFKVTVPDNEYYLLGDDRIVSKDSRDVGTFKAEQITGEVVLRFWPVNSFKLLHE</sequence>
<keyword evidence="6 8" id="KW-0378">Hydrolase</keyword>
<comment type="catalytic activity">
    <reaction evidence="1 8">
        <text>Cleavage of hydrophobic, N-terminal signal or leader sequences from secreted and periplasmic proteins.</text>
        <dbReference type="EC" id="3.4.21.89"/>
    </reaction>
</comment>
<feature type="active site" evidence="7">
    <location>
        <position position="49"/>
    </location>
</feature>
<keyword evidence="5 8" id="KW-0645">Protease</keyword>
<name>A0A7X3G8Y3_9STRE</name>
<keyword evidence="8" id="KW-1133">Transmembrane helix</keyword>
<dbReference type="InterPro" id="IPR019756">
    <property type="entry name" value="Pept_S26A_signal_pept_1_Ser-AS"/>
</dbReference>
<organism evidence="11 12">
    <name type="scientific">Streptococcus danieliae</name>
    <dbReference type="NCBI Taxonomy" id="747656"/>
    <lineage>
        <taxon>Bacteria</taxon>
        <taxon>Bacillati</taxon>
        <taxon>Bacillota</taxon>
        <taxon>Bacilli</taxon>
        <taxon>Lactobacillales</taxon>
        <taxon>Streptococcaceae</taxon>
        <taxon>Streptococcus</taxon>
    </lineage>
</organism>
<evidence type="ECO:0000256" key="6">
    <source>
        <dbReference type="ARBA" id="ARBA00022801"/>
    </source>
</evidence>
<accession>A0A7X3G8Y3</accession>
<keyword evidence="8" id="KW-0812">Transmembrane</keyword>
<evidence type="ECO:0000313" key="11">
    <source>
        <dbReference type="EMBL" id="MVX58596.1"/>
    </source>
</evidence>
<evidence type="ECO:0000256" key="7">
    <source>
        <dbReference type="PIRSR" id="PIRSR600223-1"/>
    </source>
</evidence>
<dbReference type="InterPro" id="IPR019533">
    <property type="entry name" value="Peptidase_S26"/>
</dbReference>
<proteinExistence type="inferred from homology"/>
<dbReference type="AlphaFoldDB" id="A0A7X3G8Y3"/>
<keyword evidence="8" id="KW-0472">Membrane</keyword>
<dbReference type="Gene3D" id="2.10.109.10">
    <property type="entry name" value="Umud Fragment, subunit A"/>
    <property type="match status" value="1"/>
</dbReference>
<reference evidence="11 12" key="1">
    <citation type="submission" date="2019-12" db="EMBL/GenBank/DDBJ databases">
        <title>Microbes associate with the intestines of laboratory mice.</title>
        <authorList>
            <person name="Navarre W."/>
            <person name="Wong E."/>
        </authorList>
    </citation>
    <scope>NUCLEOTIDE SEQUENCE [LARGE SCALE GENOMIC DNA]</scope>
    <source>
        <strain evidence="11 12">NM51_B2-22</strain>
    </source>
</reference>
<evidence type="ECO:0000259" key="10">
    <source>
        <dbReference type="Pfam" id="PF10502"/>
    </source>
</evidence>
<dbReference type="InterPro" id="IPR019757">
    <property type="entry name" value="Pept_S26A_signal_pept_1_Lys-AS"/>
</dbReference>
<dbReference type="GO" id="GO:0006465">
    <property type="term" value="P:signal peptide processing"/>
    <property type="evidence" value="ECO:0007669"/>
    <property type="project" value="InterPro"/>
</dbReference>
<comment type="similarity">
    <text evidence="3 9">Belongs to the peptidase S26 family.</text>
</comment>
<feature type="domain" description="Peptidase S26" evidence="10">
    <location>
        <begin position="24"/>
        <end position="203"/>
    </location>
</feature>
<comment type="subcellular location">
    <subcellularLocation>
        <location evidence="2">Cell membrane</location>
        <topology evidence="2">Single-pass type II membrane protein</topology>
    </subcellularLocation>
    <subcellularLocation>
        <location evidence="9">Membrane</location>
        <topology evidence="9">Single-pass type II membrane protein</topology>
    </subcellularLocation>
</comment>
<dbReference type="GO" id="GO:0009003">
    <property type="term" value="F:signal peptidase activity"/>
    <property type="evidence" value="ECO:0007669"/>
    <property type="project" value="UniProtKB-EC"/>
</dbReference>
<dbReference type="PANTHER" id="PTHR43390">
    <property type="entry name" value="SIGNAL PEPTIDASE I"/>
    <property type="match status" value="1"/>
</dbReference>
<dbReference type="EC" id="3.4.21.89" evidence="4 8"/>
<dbReference type="SUPFAM" id="SSF51306">
    <property type="entry name" value="LexA/Signal peptidase"/>
    <property type="match status" value="1"/>
</dbReference>
<protein>
    <recommendedName>
        <fullName evidence="4 8">Signal peptidase I</fullName>
        <ecNumber evidence="4 8">3.4.21.89</ecNumber>
    </recommendedName>
</protein>
<dbReference type="EMBL" id="WSRS01000015">
    <property type="protein sequence ID" value="MVX58596.1"/>
    <property type="molecule type" value="Genomic_DNA"/>
</dbReference>
<comment type="caution">
    <text evidence="11">The sequence shown here is derived from an EMBL/GenBank/DDBJ whole genome shotgun (WGS) entry which is preliminary data.</text>
</comment>
<dbReference type="InterPro" id="IPR000223">
    <property type="entry name" value="Pept_S26A_signal_pept_1"/>
</dbReference>
<gene>
    <name evidence="11" type="primary">lepB</name>
    <name evidence="11" type="ORF">E5983_02880</name>
</gene>
<feature type="active site" evidence="7">
    <location>
        <position position="90"/>
    </location>
</feature>
<dbReference type="OrthoDB" id="9802919at2"/>
<evidence type="ECO:0000256" key="8">
    <source>
        <dbReference type="RuleBase" id="RU003993"/>
    </source>
</evidence>
<dbReference type="CDD" id="cd06530">
    <property type="entry name" value="S26_SPase_I"/>
    <property type="match status" value="1"/>
</dbReference>
<dbReference type="RefSeq" id="WP_160332415.1">
    <property type="nucleotide sequence ID" value="NZ_WSRS01000015.1"/>
</dbReference>
<dbReference type="PROSITE" id="PS00760">
    <property type="entry name" value="SPASE_I_2"/>
    <property type="match status" value="1"/>
</dbReference>
<dbReference type="GO" id="GO:0005886">
    <property type="term" value="C:plasma membrane"/>
    <property type="evidence" value="ECO:0007669"/>
    <property type="project" value="UniProtKB-SubCell"/>
</dbReference>
<dbReference type="PANTHER" id="PTHR43390:SF1">
    <property type="entry name" value="CHLOROPLAST PROCESSING PEPTIDASE"/>
    <property type="match status" value="1"/>
</dbReference>
<dbReference type="GO" id="GO:0004252">
    <property type="term" value="F:serine-type endopeptidase activity"/>
    <property type="evidence" value="ECO:0007669"/>
    <property type="project" value="InterPro"/>
</dbReference>
<dbReference type="PROSITE" id="PS00501">
    <property type="entry name" value="SPASE_I_1"/>
    <property type="match status" value="1"/>
</dbReference>
<evidence type="ECO:0000256" key="3">
    <source>
        <dbReference type="ARBA" id="ARBA00009370"/>
    </source>
</evidence>
<dbReference type="Proteomes" id="UP000461595">
    <property type="component" value="Unassembled WGS sequence"/>
</dbReference>
<evidence type="ECO:0000256" key="1">
    <source>
        <dbReference type="ARBA" id="ARBA00000677"/>
    </source>
</evidence>
<evidence type="ECO:0000256" key="2">
    <source>
        <dbReference type="ARBA" id="ARBA00004401"/>
    </source>
</evidence>